<sequence length="188" mass="19043">MLAAVLAFAAFKYRGQMRAGRMLCALLAAAAMTAFVTSADSLVTVVRAAAPFELSNANGGTLADAQVPFASPSPLVSISNTSGQRIRIVSNGNSSETGTCVVRAELAPGESCTTQAVCPVVVPIQIAADPEVACDSNTQLDSFSWAANDGGSGGTVVDFAPTLATPPSVNPSMSGVVIDFTRAFGKPA</sequence>
<feature type="signal peptide" evidence="1">
    <location>
        <begin position="1"/>
        <end position="39"/>
    </location>
</feature>
<feature type="chain" id="PRO_5045046105" evidence="1">
    <location>
        <begin position="40"/>
        <end position="188"/>
    </location>
</feature>
<gene>
    <name evidence="2" type="ORF">HNP33_003602</name>
</gene>
<dbReference type="Proteomes" id="UP000562492">
    <property type="component" value="Unassembled WGS sequence"/>
</dbReference>
<accession>A0ABR6RKE6</accession>
<keyword evidence="1" id="KW-0732">Signal</keyword>
<evidence type="ECO:0000256" key="1">
    <source>
        <dbReference type="SAM" id="SignalP"/>
    </source>
</evidence>
<comment type="caution">
    <text evidence="2">The sequence shown here is derived from an EMBL/GenBank/DDBJ whole genome shotgun (WGS) entry which is preliminary data.</text>
</comment>
<evidence type="ECO:0000313" key="3">
    <source>
        <dbReference type="Proteomes" id="UP000562492"/>
    </source>
</evidence>
<keyword evidence="3" id="KW-1185">Reference proteome</keyword>
<name>A0ABR6RKE6_9BURK</name>
<proteinExistence type="predicted"/>
<protein>
    <submittedName>
        <fullName evidence="2">Uncharacterized protein</fullName>
    </submittedName>
</protein>
<dbReference type="EMBL" id="JACHKZ010000030">
    <property type="protein sequence ID" value="MBB6579489.1"/>
    <property type="molecule type" value="Genomic_DNA"/>
</dbReference>
<reference evidence="2 3" key="1">
    <citation type="submission" date="2020-08" db="EMBL/GenBank/DDBJ databases">
        <title>Functional genomics of gut bacteria from endangered species of beetles.</title>
        <authorList>
            <person name="Carlos-Shanley C."/>
        </authorList>
    </citation>
    <scope>NUCLEOTIDE SEQUENCE [LARGE SCALE GENOMIC DNA]</scope>
    <source>
        <strain evidence="2 3">S00124</strain>
    </source>
</reference>
<organism evidence="2 3">
    <name type="scientific">Comamonas odontotermitis</name>
    <dbReference type="NCBI Taxonomy" id="379895"/>
    <lineage>
        <taxon>Bacteria</taxon>
        <taxon>Pseudomonadati</taxon>
        <taxon>Pseudomonadota</taxon>
        <taxon>Betaproteobacteria</taxon>
        <taxon>Burkholderiales</taxon>
        <taxon>Comamonadaceae</taxon>
        <taxon>Comamonas</taxon>
    </lineage>
</organism>
<evidence type="ECO:0000313" key="2">
    <source>
        <dbReference type="EMBL" id="MBB6579489.1"/>
    </source>
</evidence>
<dbReference type="NCBIfam" id="NF033207">
    <property type="entry name" value="midcut_by_XrtH"/>
    <property type="match status" value="1"/>
</dbReference>